<name>A0ABR7GF32_9FIRM</name>
<dbReference type="PANTHER" id="PTHR40068">
    <property type="entry name" value="TRANSCRIPTION REPRESSOR NIAR-RELATED"/>
    <property type="match status" value="1"/>
</dbReference>
<dbReference type="Pfam" id="PF02829">
    <property type="entry name" value="3H"/>
    <property type="match status" value="1"/>
</dbReference>
<organism evidence="3 4">
    <name type="scientific">Roseburia lenta</name>
    <dbReference type="NCBI Taxonomy" id="2763061"/>
    <lineage>
        <taxon>Bacteria</taxon>
        <taxon>Bacillati</taxon>
        <taxon>Bacillota</taxon>
        <taxon>Clostridia</taxon>
        <taxon>Lachnospirales</taxon>
        <taxon>Lachnospiraceae</taxon>
        <taxon>Roseburia</taxon>
    </lineage>
</organism>
<gene>
    <name evidence="3" type="ORF">H8R94_03800</name>
</gene>
<dbReference type="Gene3D" id="3.30.1340.20">
    <property type="entry name" value="3H domain"/>
    <property type="match status" value="1"/>
</dbReference>
<dbReference type="Pfam" id="PF08279">
    <property type="entry name" value="HTH_11"/>
    <property type="match status" value="1"/>
</dbReference>
<accession>A0ABR7GF32</accession>
<dbReference type="SUPFAM" id="SSF75500">
    <property type="entry name" value="Putative transcriptional regulator TM1602, C-terminal domain"/>
    <property type="match status" value="1"/>
</dbReference>
<dbReference type="InterPro" id="IPR004173">
    <property type="entry name" value="3H_domain"/>
</dbReference>
<evidence type="ECO:0000313" key="3">
    <source>
        <dbReference type="EMBL" id="MBC5685743.1"/>
    </source>
</evidence>
<evidence type="ECO:0000313" key="4">
    <source>
        <dbReference type="Proteomes" id="UP000643810"/>
    </source>
</evidence>
<dbReference type="EMBL" id="JACOPG010000001">
    <property type="protein sequence ID" value="MBC5685743.1"/>
    <property type="molecule type" value="Genomic_DNA"/>
</dbReference>
<dbReference type="InterPro" id="IPR026043">
    <property type="entry name" value="NadR"/>
</dbReference>
<feature type="domain" description="3H" evidence="1">
    <location>
        <begin position="71"/>
        <end position="166"/>
    </location>
</feature>
<dbReference type="PANTHER" id="PTHR40068:SF1">
    <property type="entry name" value="TRANSCRIPTION REPRESSOR NIAR-RELATED"/>
    <property type="match status" value="1"/>
</dbReference>
<feature type="domain" description="Helix-turn-helix type 11" evidence="2">
    <location>
        <begin position="6"/>
        <end position="58"/>
    </location>
</feature>
<evidence type="ECO:0000259" key="1">
    <source>
        <dbReference type="Pfam" id="PF02829"/>
    </source>
</evidence>
<dbReference type="PIRSF" id="PIRSF037847">
    <property type="entry name" value="NiaR"/>
    <property type="match status" value="1"/>
</dbReference>
<dbReference type="Proteomes" id="UP000643810">
    <property type="component" value="Unassembled WGS sequence"/>
</dbReference>
<dbReference type="InterPro" id="IPR035922">
    <property type="entry name" value="3H_dom_sf"/>
</dbReference>
<reference evidence="3 4" key="1">
    <citation type="submission" date="2020-08" db="EMBL/GenBank/DDBJ databases">
        <title>Genome public.</title>
        <authorList>
            <person name="Liu C."/>
            <person name="Sun Q."/>
        </authorList>
    </citation>
    <scope>NUCLEOTIDE SEQUENCE [LARGE SCALE GENOMIC DNA]</scope>
    <source>
        <strain evidence="3 4">NSJ-9</strain>
    </source>
</reference>
<sequence length="181" mass="20870">MSGEERRNQIIHILQSSDTPISGVKLAKMLDVSRQVIVQDVALLRAKDICIHSTNRGYVIDKNQETLRVFKVIHTEEETAEELQTIIDLGGWVKDVFVYHKTYGVIRGELNIHSRYDIEQYIAELKSGKSSQLMNVTSGYHYHTVYARDEAVLDRIQELLGEKGFLAKLQEYEPVNFWEES</sequence>
<dbReference type="InterPro" id="IPR036390">
    <property type="entry name" value="WH_DNA-bd_sf"/>
</dbReference>
<dbReference type="InterPro" id="IPR036388">
    <property type="entry name" value="WH-like_DNA-bd_sf"/>
</dbReference>
<evidence type="ECO:0000259" key="2">
    <source>
        <dbReference type="Pfam" id="PF08279"/>
    </source>
</evidence>
<dbReference type="SUPFAM" id="SSF46785">
    <property type="entry name" value="Winged helix' DNA-binding domain"/>
    <property type="match status" value="1"/>
</dbReference>
<keyword evidence="4" id="KW-1185">Reference proteome</keyword>
<proteinExistence type="predicted"/>
<protein>
    <submittedName>
        <fullName evidence="3">Transcription repressor NadR</fullName>
    </submittedName>
</protein>
<dbReference type="InterPro" id="IPR013196">
    <property type="entry name" value="HTH_11"/>
</dbReference>
<comment type="caution">
    <text evidence="3">The sequence shown here is derived from an EMBL/GenBank/DDBJ whole genome shotgun (WGS) entry which is preliminary data.</text>
</comment>
<dbReference type="Gene3D" id="1.10.10.10">
    <property type="entry name" value="Winged helix-like DNA-binding domain superfamily/Winged helix DNA-binding domain"/>
    <property type="match status" value="1"/>
</dbReference>
<dbReference type="RefSeq" id="WP_118280728.1">
    <property type="nucleotide sequence ID" value="NZ_JACOPG010000001.1"/>
</dbReference>